<accession>A0ABU3S1T6</accession>
<evidence type="ECO:0000313" key="3">
    <source>
        <dbReference type="EMBL" id="MDU0338748.1"/>
    </source>
</evidence>
<gene>
    <name evidence="3" type="ORF">RKE40_02595</name>
</gene>
<comment type="caution">
    <text evidence="3">The sequence shown here is derived from an EMBL/GenBank/DDBJ whole genome shotgun (WGS) entry which is preliminary data.</text>
</comment>
<feature type="region of interest" description="Disordered" evidence="1">
    <location>
        <begin position="62"/>
        <end position="85"/>
    </location>
</feature>
<organism evidence="3 4">
    <name type="scientific">Bosea rubneri</name>
    <dbReference type="NCBI Taxonomy" id="3075434"/>
    <lineage>
        <taxon>Bacteria</taxon>
        <taxon>Pseudomonadati</taxon>
        <taxon>Pseudomonadota</taxon>
        <taxon>Alphaproteobacteria</taxon>
        <taxon>Hyphomicrobiales</taxon>
        <taxon>Boseaceae</taxon>
        <taxon>Bosea</taxon>
    </lineage>
</organism>
<name>A0ABU3S1T6_9HYPH</name>
<dbReference type="EMBL" id="JAWDID010000002">
    <property type="protein sequence ID" value="MDU0338748.1"/>
    <property type="molecule type" value="Genomic_DNA"/>
</dbReference>
<keyword evidence="4" id="KW-1185">Reference proteome</keyword>
<dbReference type="RefSeq" id="WP_316016681.1">
    <property type="nucleotide sequence ID" value="NZ_JAWDID010000002.1"/>
</dbReference>
<keyword evidence="2" id="KW-0732">Signal</keyword>
<proteinExistence type="predicted"/>
<evidence type="ECO:0000313" key="4">
    <source>
        <dbReference type="Proteomes" id="UP001254257"/>
    </source>
</evidence>
<dbReference type="Proteomes" id="UP001254257">
    <property type="component" value="Unassembled WGS sequence"/>
</dbReference>
<reference evidence="3 4" key="1">
    <citation type="submission" date="2023-09" db="EMBL/GenBank/DDBJ databases">
        <title>Whole genome shotgun sequencing (WGS) of Bosea sp. ZW T0_25, isolated from stored onions (Allium cepa).</title>
        <authorList>
            <person name="Stoll D.A."/>
            <person name="Huch M."/>
        </authorList>
    </citation>
    <scope>NUCLEOTIDE SEQUENCE [LARGE SCALE GENOMIC DNA]</scope>
    <source>
        <strain evidence="3 4">ZW T0_25</strain>
    </source>
</reference>
<evidence type="ECO:0000256" key="2">
    <source>
        <dbReference type="SAM" id="SignalP"/>
    </source>
</evidence>
<feature type="signal peptide" evidence="2">
    <location>
        <begin position="1"/>
        <end position="25"/>
    </location>
</feature>
<feature type="chain" id="PRO_5047061596" evidence="2">
    <location>
        <begin position="26"/>
        <end position="181"/>
    </location>
</feature>
<evidence type="ECO:0000256" key="1">
    <source>
        <dbReference type="SAM" id="MobiDB-lite"/>
    </source>
</evidence>
<protein>
    <submittedName>
        <fullName evidence="3">Uncharacterized protein</fullName>
    </submittedName>
</protein>
<dbReference type="PROSITE" id="PS51318">
    <property type="entry name" value="TAT"/>
    <property type="match status" value="1"/>
</dbReference>
<sequence length="181" mass="19247">MSRRRVLAMGLAGALGLAMAPQAQAAGFFDDLARIFGARPTPPAMIGRGDRFIGSDPFEMTVKPKRQKPRAAAASTKPVEPAVKLDPATDPHWYLHDPTLRKGDIVVTRAGVVVFDGRSASEHSPAAFTALGDTKRLPKAQQQTLQAAAAGGRAYFRYDGEASPAALVQKIRAENAISLAQ</sequence>
<dbReference type="InterPro" id="IPR006311">
    <property type="entry name" value="TAT_signal"/>
</dbReference>